<accession>A0A4S4LZ73</accession>
<protein>
    <recommendedName>
        <fullName evidence="2">DNA replication checkpoint mediator MRC1 domain-containing protein</fullName>
    </recommendedName>
</protein>
<feature type="compositionally biased region" description="Acidic residues" evidence="1">
    <location>
        <begin position="71"/>
        <end position="83"/>
    </location>
</feature>
<sequence>MALTLSRESSFAPDSTASMSHPPSPSPPPVIAIKRAPITYGRRKDADIHAANADASTFSYTTRQRASLPSFDEEVVPDSDEFNAPEPSQMPDTDDDENVSQPEDESASKSFGFRFSWKDQLQKIEDMSDDDLRTAMGGEATAASRNTSPDKGRDDQHALPSLSSPSPPAHIPSSPDIPELREDDFFSGSLPSLTGSSSQASILAKASSPSPSPVTRPKKKRVVIDDSDDDTETRVKSSPISPPFPHSISTPRLLSSPTPPTSEYDMSPAASRKGKGKERARSIAPLVFDEDITAATTSDRRSSNTASKPTAEHRKGKEKAKRTKAPTKKEINEAIKEQARLMSDVRPSLDRSETKRLKLSTLMEKALSKKPAIPLPLQKEASTSSDPIQPFSSSPSLHPEETHRPSEAPAVASRTRTRSPSPFRSNGLLAPHKAAPSIPPEPADDSDSDKEMPSVNEILKKDEQKRAQKERARELMELKLRALEAQQESRAASHYKPGKGAITLLDSDEDEDLEVVDDNMQVVAREEAADRLKRTKPSEGTKRQLELAMGYQRASKALLQHSPEKKVVRGGVSAEVLQAAAAPAFSFGNARDEKAKGKAAPRVSQQALLQKLLADARVQSERETRKKEQEWVKRGGKLKDGSYEEVKGMDEYVEKAIKAEKRRDSMLEGGEMDGDEDEEEDGDWRPVERGSASPEPGDDEQESEEMDENVGVDENIVEDEAQTESERTRPRTARRSAARPRAIVDSDADSDAENAHPIHQRPIQSLLPSSLNSPTPSFSLSATIPPPSFNLNLHHRASTSSFEDHTDAEAELGNETDKENVEGRMFDRGEDKENKAVVRLVLGERPEYVFRQSSGLFGVEEDMRNQLSMSPLGVGDADELNEDLEGARAPLKELLSPRAGDDLEDPFLPTPTKQVRDVHFRLSLSSLPPLFGSSKGAAGGLSQFFDNNDGEGMVAGASDENLDPSSSPKPAPLQHGFSQLFGSGTVQAAQEPQAVKLGGLADAFEETQDKSGFDNLRKGAKDLSLTFDMVLQPALEVDEKLQEKADSIFEKEQEYLLRAANRPLQKKAQLYVTENGFLTQTRPNVSSPELYRPSPSQRPNFFRSQPSPATVFSQRQPLGTIAFSDSDDTPLRAPLRRLQRRPSPAPRLDGVDGYRSSLSPSPSSSPTRGKQLRNAFDILRAGATRVDEPKKLLRSEFVEAEAVESDEDDTLGFGGVMKKKGDDDEEGENDEQDKVLEGLMDDTTMTENALAKNLVLEKVKEHQEEDDAKLEKLHRDAVEGRLRVKRRGRGIDLEDSESEEEDYDARMARLRMKKRKIDGDTLEALAKNPETIAFYEAYGQPMIDDNAEFAHLRRDDAMDIGSDAEAEDEPRETVTTAELYADLRRVAQGNRRVETLDPNDVSWVDNHDSEDEDMARVREVSLGTRSRKPMDTDRPRRGESEQEKARLKAWAKDESLSRHIGTGRSGGATAVTGLGKKV</sequence>
<keyword evidence="4" id="KW-1185">Reference proteome</keyword>
<feature type="region of interest" description="Disordered" evidence="1">
    <location>
        <begin position="1"/>
        <end position="32"/>
    </location>
</feature>
<feature type="region of interest" description="Disordered" evidence="1">
    <location>
        <begin position="60"/>
        <end position="113"/>
    </location>
</feature>
<name>A0A4S4LZ73_9AGAM</name>
<evidence type="ECO:0000259" key="2">
    <source>
        <dbReference type="Pfam" id="PF09444"/>
    </source>
</evidence>
<organism evidence="3 4">
    <name type="scientific">Bondarzewia mesenterica</name>
    <dbReference type="NCBI Taxonomy" id="1095465"/>
    <lineage>
        <taxon>Eukaryota</taxon>
        <taxon>Fungi</taxon>
        <taxon>Dikarya</taxon>
        <taxon>Basidiomycota</taxon>
        <taxon>Agaricomycotina</taxon>
        <taxon>Agaricomycetes</taxon>
        <taxon>Russulales</taxon>
        <taxon>Bondarzewiaceae</taxon>
        <taxon>Bondarzewia</taxon>
    </lineage>
</organism>
<feature type="compositionally biased region" description="Low complexity" evidence="1">
    <location>
        <begin position="1156"/>
        <end position="1166"/>
    </location>
</feature>
<feature type="domain" description="DNA replication checkpoint mediator MRC1" evidence="2">
    <location>
        <begin position="1194"/>
        <end position="1336"/>
    </location>
</feature>
<feature type="region of interest" description="Disordered" evidence="1">
    <location>
        <begin position="950"/>
        <end position="978"/>
    </location>
</feature>
<feature type="region of interest" description="Disordered" evidence="1">
    <location>
        <begin position="1081"/>
        <end position="1173"/>
    </location>
</feature>
<feature type="region of interest" description="Disordered" evidence="1">
    <location>
        <begin position="616"/>
        <end position="820"/>
    </location>
</feature>
<evidence type="ECO:0000313" key="3">
    <source>
        <dbReference type="EMBL" id="THH18016.1"/>
    </source>
</evidence>
<feature type="compositionally biased region" description="Basic and acidic residues" evidence="1">
    <location>
        <begin position="618"/>
        <end position="666"/>
    </location>
</feature>
<comment type="caution">
    <text evidence="3">The sequence shown here is derived from an EMBL/GenBank/DDBJ whole genome shotgun (WGS) entry which is preliminary data.</text>
</comment>
<evidence type="ECO:0000313" key="4">
    <source>
        <dbReference type="Proteomes" id="UP000310158"/>
    </source>
</evidence>
<feature type="compositionally biased region" description="Low complexity" evidence="1">
    <location>
        <begin position="246"/>
        <end position="256"/>
    </location>
</feature>
<feature type="region of interest" description="Disordered" evidence="1">
    <location>
        <begin position="1390"/>
        <end position="1478"/>
    </location>
</feature>
<feature type="compositionally biased region" description="Low complexity" evidence="1">
    <location>
        <begin position="187"/>
        <end position="201"/>
    </location>
</feature>
<dbReference type="OrthoDB" id="3361281at2759"/>
<feature type="compositionally biased region" description="Polar residues" evidence="1">
    <location>
        <begin position="380"/>
        <end position="396"/>
    </location>
</feature>
<feature type="non-terminal residue" evidence="3">
    <location>
        <position position="1478"/>
    </location>
</feature>
<feature type="region of interest" description="Disordered" evidence="1">
    <location>
        <begin position="126"/>
        <end position="470"/>
    </location>
</feature>
<feature type="compositionally biased region" description="Polar residues" evidence="1">
    <location>
        <begin position="1"/>
        <end position="17"/>
    </location>
</feature>
<feature type="region of interest" description="Disordered" evidence="1">
    <location>
        <begin position="1201"/>
        <end position="1232"/>
    </location>
</feature>
<feature type="compositionally biased region" description="Acidic residues" evidence="1">
    <location>
        <begin position="670"/>
        <end position="682"/>
    </location>
</feature>
<feature type="compositionally biased region" description="Basic and acidic residues" evidence="1">
    <location>
        <begin position="148"/>
        <end position="157"/>
    </location>
</feature>
<dbReference type="Pfam" id="PF09444">
    <property type="entry name" value="MRC1"/>
    <property type="match status" value="1"/>
</dbReference>
<feature type="compositionally biased region" description="Acidic residues" evidence="1">
    <location>
        <begin position="92"/>
        <end position="105"/>
    </location>
</feature>
<feature type="compositionally biased region" description="Basic and acidic residues" evidence="1">
    <location>
        <begin position="347"/>
        <end position="356"/>
    </location>
</feature>
<feature type="compositionally biased region" description="Basic residues" evidence="1">
    <location>
        <begin position="316"/>
        <end position="326"/>
    </location>
</feature>
<dbReference type="EMBL" id="SGPL01000089">
    <property type="protein sequence ID" value="THH18016.1"/>
    <property type="molecule type" value="Genomic_DNA"/>
</dbReference>
<gene>
    <name evidence="3" type="ORF">EW146_g2906</name>
</gene>
<feature type="compositionally biased region" description="Acidic residues" evidence="1">
    <location>
        <begin position="1201"/>
        <end position="1210"/>
    </location>
</feature>
<reference evidence="3 4" key="1">
    <citation type="submission" date="2019-02" db="EMBL/GenBank/DDBJ databases">
        <title>Genome sequencing of the rare red list fungi Bondarzewia mesenterica.</title>
        <authorList>
            <person name="Buettner E."/>
            <person name="Kellner H."/>
        </authorList>
    </citation>
    <scope>NUCLEOTIDE SEQUENCE [LARGE SCALE GENOMIC DNA]</scope>
    <source>
        <strain evidence="3 4">DSM 108281</strain>
    </source>
</reference>
<feature type="compositionally biased region" description="Low complexity" evidence="1">
    <location>
        <begin position="762"/>
        <end position="781"/>
    </location>
</feature>
<feature type="compositionally biased region" description="Polar residues" evidence="1">
    <location>
        <begin position="1094"/>
        <end position="1117"/>
    </location>
</feature>
<feature type="compositionally biased region" description="Basic and acidic residues" evidence="1">
    <location>
        <begin position="1428"/>
        <end position="1457"/>
    </location>
</feature>
<dbReference type="InterPro" id="IPR018564">
    <property type="entry name" value="Repl_chkpnt_MRC1_dom"/>
</dbReference>
<feature type="compositionally biased region" description="Acidic residues" evidence="1">
    <location>
        <begin position="696"/>
        <end position="723"/>
    </location>
</feature>
<feature type="compositionally biased region" description="Basic and acidic residues" evidence="1">
    <location>
        <begin position="327"/>
        <end position="339"/>
    </location>
</feature>
<feature type="compositionally biased region" description="Basic and acidic residues" evidence="1">
    <location>
        <begin position="458"/>
        <end position="470"/>
    </location>
</feature>
<dbReference type="Proteomes" id="UP000310158">
    <property type="component" value="Unassembled WGS sequence"/>
</dbReference>
<proteinExistence type="predicted"/>
<evidence type="ECO:0000256" key="1">
    <source>
        <dbReference type="SAM" id="MobiDB-lite"/>
    </source>
</evidence>